<evidence type="ECO:0000259" key="2">
    <source>
        <dbReference type="Pfam" id="PF02384"/>
    </source>
</evidence>
<evidence type="ECO:0000313" key="4">
    <source>
        <dbReference type="Proteomes" id="UP001226574"/>
    </source>
</evidence>
<sequence>MTEETKTKKITKSEQDKLDQSEALKAQVLATLELQNTAYAAKGFDQQANLKVSSEEQQVGLVYGKDNNGEPTHRVMLWVLPEGNWQLVGVDNVEMTAIEAAGVLDEHEFPKFIHVTDGKNEKFFEMDFPPMEVDQIPSVNEINNYKQIKRDPTYYWSREMYQRLMDGLDDFHETVYTKTKDNVSNKNEIIEEVAKFLFLETFRIHHPNQQFKYEDKVLQFKDVFDWQYVEKNKADAVKQIKVAFDELKEHQDYKVTDDSGEAHPIFDVETHLRLAKPENYLALMKLIQDLPGVFLNSEFQKPKDKRSIVAGKEHPNLGHVAADVLGRVFDVFLRANFESKGGLGVYLTPAPVKQCMLQMAMHDILEESPEILNTKGKDGKPVFRYCDPTCGSYGFGSIALGHIERALMEVLGKETADDVRRDEHFQAMLEHSFVGADAAPLMVKLARVNMALLGAPKANIFKTDNSLTTPQLKAGSFDLICTNPPFGKAKSGVTEILEQYTTDLHEAPKGKDWIYKPTVYGRALGGKPNNKGRWKLSSSNIDMAVLFIDRCLELLKPGGRLLMVLPDGILCNSGDRYVREYIMGKKDEDTGKFSGGKAIVKAVVSLPSDTFALSGTGAKTSILYLQKRDAHHEDENTFANQEQGDVFMAVADTLGYIVKKNIEDYSTGVPNDLAAISGAYARGE</sequence>
<evidence type="ECO:0000313" key="3">
    <source>
        <dbReference type="EMBL" id="MDQ9090482.1"/>
    </source>
</evidence>
<dbReference type="Pfam" id="PF02384">
    <property type="entry name" value="N6_Mtase"/>
    <property type="match status" value="1"/>
</dbReference>
<keyword evidence="3" id="KW-0489">Methyltransferase</keyword>
<dbReference type="SUPFAM" id="SSF53335">
    <property type="entry name" value="S-adenosyl-L-methionine-dependent methyltransferases"/>
    <property type="match status" value="1"/>
</dbReference>
<dbReference type="CDD" id="cd02440">
    <property type="entry name" value="AdoMet_MTases"/>
    <property type="match status" value="1"/>
</dbReference>
<comment type="similarity">
    <text evidence="1">Belongs to the N(4)/N(6)-methyltransferase family.</text>
</comment>
<dbReference type="PRINTS" id="PR00507">
    <property type="entry name" value="N12N6MTFRASE"/>
</dbReference>
<dbReference type="InterPro" id="IPR003356">
    <property type="entry name" value="DNA_methylase_A-5"/>
</dbReference>
<dbReference type="EMBL" id="JAVIFY010000002">
    <property type="protein sequence ID" value="MDQ9090482.1"/>
    <property type="molecule type" value="Genomic_DNA"/>
</dbReference>
<comment type="caution">
    <text evidence="3">The sequence shown here is derived from an EMBL/GenBank/DDBJ whole genome shotgun (WGS) entry which is preliminary data.</text>
</comment>
<dbReference type="InterPro" id="IPR052916">
    <property type="entry name" value="Type-I_RE_MTase_Subunit"/>
</dbReference>
<dbReference type="PANTHER" id="PTHR42998:SF1">
    <property type="entry name" value="TYPE I RESTRICTION ENZYME HINDI METHYLASE SUBUNIT"/>
    <property type="match status" value="1"/>
</dbReference>
<name>A0ABU1B8A2_PSEHA</name>
<dbReference type="RefSeq" id="WP_309038346.1">
    <property type="nucleotide sequence ID" value="NZ_JAVIFY010000002.1"/>
</dbReference>
<proteinExistence type="inferred from homology"/>
<accession>A0ABU1B8A2</accession>
<reference evidence="3 4" key="1">
    <citation type="submission" date="2023-08" db="EMBL/GenBank/DDBJ databases">
        <title>Pseudoalteromonas haloplanktis LL1 genome.</title>
        <authorList>
            <person name="Wu S."/>
        </authorList>
    </citation>
    <scope>NUCLEOTIDE SEQUENCE [LARGE SCALE GENOMIC DNA]</scope>
    <source>
        <strain evidence="3 4">LL1</strain>
    </source>
</reference>
<gene>
    <name evidence="3" type="ORF">RC083_02620</name>
</gene>
<dbReference type="GO" id="GO:0008168">
    <property type="term" value="F:methyltransferase activity"/>
    <property type="evidence" value="ECO:0007669"/>
    <property type="project" value="UniProtKB-KW"/>
</dbReference>
<dbReference type="Proteomes" id="UP001226574">
    <property type="component" value="Unassembled WGS sequence"/>
</dbReference>
<organism evidence="3 4">
    <name type="scientific">Pseudoalteromonas haloplanktis</name>
    <name type="common">Alteromonas haloplanktis</name>
    <dbReference type="NCBI Taxonomy" id="228"/>
    <lineage>
        <taxon>Bacteria</taxon>
        <taxon>Pseudomonadati</taxon>
        <taxon>Pseudomonadota</taxon>
        <taxon>Gammaproteobacteria</taxon>
        <taxon>Alteromonadales</taxon>
        <taxon>Pseudoalteromonadaceae</taxon>
        <taxon>Pseudoalteromonas</taxon>
    </lineage>
</organism>
<dbReference type="InterPro" id="IPR029063">
    <property type="entry name" value="SAM-dependent_MTases_sf"/>
</dbReference>
<evidence type="ECO:0000256" key="1">
    <source>
        <dbReference type="ARBA" id="ARBA00006594"/>
    </source>
</evidence>
<keyword evidence="3" id="KW-0808">Transferase</keyword>
<feature type="domain" description="DNA methylase adenine-specific" evidence="2">
    <location>
        <begin position="322"/>
        <end position="644"/>
    </location>
</feature>
<dbReference type="GO" id="GO:0032259">
    <property type="term" value="P:methylation"/>
    <property type="evidence" value="ECO:0007669"/>
    <property type="project" value="UniProtKB-KW"/>
</dbReference>
<dbReference type="PANTHER" id="PTHR42998">
    <property type="entry name" value="TYPE I RESTRICTION ENZYME HINDVIIP M PROTEIN-RELATED"/>
    <property type="match status" value="1"/>
</dbReference>
<dbReference type="Gene3D" id="3.40.50.150">
    <property type="entry name" value="Vaccinia Virus protein VP39"/>
    <property type="match status" value="1"/>
</dbReference>
<keyword evidence="4" id="KW-1185">Reference proteome</keyword>
<protein>
    <submittedName>
        <fullName evidence="3">N-6 DNA methylase</fullName>
    </submittedName>
</protein>